<dbReference type="GeneID" id="98069697"/>
<evidence type="ECO:0000256" key="4">
    <source>
        <dbReference type="ARBA" id="ARBA00022692"/>
    </source>
</evidence>
<dbReference type="HOGENOM" id="CLU_016599_0_0_10"/>
<organism evidence="11 12">
    <name type="scientific">Odoribacter laneus YIT 12061</name>
    <dbReference type="NCBI Taxonomy" id="742817"/>
    <lineage>
        <taxon>Bacteria</taxon>
        <taxon>Pseudomonadati</taxon>
        <taxon>Bacteroidota</taxon>
        <taxon>Bacteroidia</taxon>
        <taxon>Bacteroidales</taxon>
        <taxon>Odoribacteraceae</taxon>
        <taxon>Odoribacter</taxon>
    </lineage>
</organism>
<evidence type="ECO:0000313" key="11">
    <source>
        <dbReference type="EMBL" id="EHP46529.1"/>
    </source>
</evidence>
<reference evidence="11 12" key="1">
    <citation type="submission" date="2012-01" db="EMBL/GenBank/DDBJ databases">
        <title>The Genome Sequence of Odoribacter laneus YIT 12061.</title>
        <authorList>
            <consortium name="The Broad Institute Genome Sequencing Platform"/>
            <person name="Earl A."/>
            <person name="Ward D."/>
            <person name="Feldgarden M."/>
            <person name="Gevers D."/>
            <person name="Morotomi M."/>
            <person name="Young S.K."/>
            <person name="Zeng Q."/>
            <person name="Gargeya S."/>
            <person name="Fitzgerald M."/>
            <person name="Haas B."/>
            <person name="Abouelleil A."/>
            <person name="Alvarado L."/>
            <person name="Arachchi H.M."/>
            <person name="Berlin A."/>
            <person name="Chapman S.B."/>
            <person name="Gearin G."/>
            <person name="Goldberg J."/>
            <person name="Griggs A."/>
            <person name="Gujja S."/>
            <person name="Hansen M."/>
            <person name="Heiman D."/>
            <person name="Howarth C."/>
            <person name="Larimer J."/>
            <person name="Lui A."/>
            <person name="MacDonald P.J.P."/>
            <person name="McCowen C."/>
            <person name="Montmayeur A."/>
            <person name="Murphy C."/>
            <person name="Neiman D."/>
            <person name="Pearson M."/>
            <person name="Priest M."/>
            <person name="Roberts A."/>
            <person name="Saif S."/>
            <person name="Shea T."/>
            <person name="Sisk P."/>
            <person name="Stolte C."/>
            <person name="Sykes S."/>
            <person name="Wortman J."/>
            <person name="Nusbaum C."/>
            <person name="Birren B."/>
        </authorList>
    </citation>
    <scope>NUCLEOTIDE SEQUENCE [LARGE SCALE GENOMIC DNA]</scope>
    <source>
        <strain evidence="11 12">YIT 12061</strain>
    </source>
</reference>
<dbReference type="Gene3D" id="2.40.170.20">
    <property type="entry name" value="TonB-dependent receptor, beta-barrel domain"/>
    <property type="match status" value="1"/>
</dbReference>
<comment type="subcellular location">
    <subcellularLocation>
        <location evidence="1">Cell outer membrane</location>
        <topology evidence="1">Multi-pass membrane protein</topology>
    </subcellularLocation>
</comment>
<evidence type="ECO:0000256" key="6">
    <source>
        <dbReference type="ARBA" id="ARBA00023077"/>
    </source>
</evidence>
<dbReference type="PANTHER" id="PTHR30069">
    <property type="entry name" value="TONB-DEPENDENT OUTER MEMBRANE RECEPTOR"/>
    <property type="match status" value="1"/>
</dbReference>
<dbReference type="Proteomes" id="UP000004892">
    <property type="component" value="Unassembled WGS sequence"/>
</dbReference>
<dbReference type="AlphaFoldDB" id="H1DIB7"/>
<evidence type="ECO:0000256" key="2">
    <source>
        <dbReference type="ARBA" id="ARBA00022448"/>
    </source>
</evidence>
<dbReference type="RefSeq" id="WP_009137293.1">
    <property type="nucleotide sequence ID" value="NZ_JH594596.1"/>
</dbReference>
<keyword evidence="12" id="KW-1185">Reference proteome</keyword>
<keyword evidence="4" id="KW-0812">Transmembrane</keyword>
<dbReference type="eggNOG" id="COG4771">
    <property type="taxonomic scope" value="Bacteria"/>
</dbReference>
<keyword evidence="6" id="KW-0798">TonB box</keyword>
<gene>
    <name evidence="11" type="ORF">HMPREF9449_02146</name>
</gene>
<dbReference type="PANTHER" id="PTHR30069:SF29">
    <property type="entry name" value="HEMOGLOBIN AND HEMOGLOBIN-HAPTOGLOBIN-BINDING PROTEIN 1-RELATED"/>
    <property type="match status" value="1"/>
</dbReference>
<protein>
    <recommendedName>
        <fullName evidence="10">TonB-dependent receptor-like beta-barrel domain-containing protein</fullName>
    </recommendedName>
</protein>
<dbReference type="GO" id="GO:0015344">
    <property type="term" value="F:siderophore uptake transmembrane transporter activity"/>
    <property type="evidence" value="ECO:0007669"/>
    <property type="project" value="TreeGrafter"/>
</dbReference>
<evidence type="ECO:0000256" key="9">
    <source>
        <dbReference type="ARBA" id="ARBA00023237"/>
    </source>
</evidence>
<dbReference type="SUPFAM" id="SSF56935">
    <property type="entry name" value="Porins"/>
    <property type="match status" value="1"/>
</dbReference>
<sequence>MAQNNTERDSIQQIQLENVNVYGRDLTRRNSLYQYTPVQVRSLVTVLGEPDVMRYVGTLPGVTQGIEGTMGFFIRGGNNGNNRLELDGVPVYGATHLFGLFSSFHPDIVRDVEFRSGGLSASSGNLLSALSLITTIQPDTQKYQGSFALSPYMLSTSVEGPINKKLSFQFAGRVSLLAAEYKILHKTLHKILNENLDSDLDFKGDVKPWVTDWYFKLYYHPHERKSFTLSGYVSNDYFKYRWPKGEWITNSIRLSWGNEVIRLGWEHQVSDYCWVKTMIYGNHFYAEQKWTSQRDIDLPEDLLMKNDRIRTTIYEIAFQKKVQYAKKRWAIEAGIEGKYQYFEPAVKSVQTTIERGEMKIGDKPNAGTFALFGEAKYNYKLLQLKLGVREAVFLTDGQKFFTTDLHFSSIVNFIRGWGLELDYDCLSQHQHIMEGLPVGWSLDMIVPANRLLPPEKAHQIYLGSFYHHGFFYVSAGGYYKKMKHLASYKNASNVFGVKNSSWEDEVCEGEGESYGMEARAEKRGAYWNAALSYTLSKTDRQFDEINGGRKFPFRFDRRHVLNLTGRILIKTKEKKQQYLNLGLAYASGHYLTVPQGMYKGVLPPYWEQGLVGWVPQKMQDLAYSRELMGDVNAYQMTDYFRMDIGYSFQKQGKHHFRELTIGLYNIFNRRNPYLLFYDDNKWKQLSIMPIVPSIQWTIRF</sequence>
<keyword evidence="9" id="KW-0998">Cell outer membrane</keyword>
<keyword evidence="8" id="KW-0675">Receptor</keyword>
<keyword evidence="5" id="KW-0732">Signal</keyword>
<dbReference type="PATRIC" id="fig|742817.3.peg.2296"/>
<dbReference type="EMBL" id="ADMC01000025">
    <property type="protein sequence ID" value="EHP46529.1"/>
    <property type="molecule type" value="Genomic_DNA"/>
</dbReference>
<dbReference type="Pfam" id="PF00593">
    <property type="entry name" value="TonB_dep_Rec_b-barrel"/>
    <property type="match status" value="1"/>
</dbReference>
<evidence type="ECO:0000256" key="1">
    <source>
        <dbReference type="ARBA" id="ARBA00004571"/>
    </source>
</evidence>
<dbReference type="STRING" id="742817.HMPREF9449_02146"/>
<evidence type="ECO:0000256" key="3">
    <source>
        <dbReference type="ARBA" id="ARBA00022452"/>
    </source>
</evidence>
<keyword evidence="2" id="KW-0813">Transport</keyword>
<dbReference type="InterPro" id="IPR000531">
    <property type="entry name" value="Beta-barrel_TonB"/>
</dbReference>
<comment type="caution">
    <text evidence="11">The sequence shown here is derived from an EMBL/GenBank/DDBJ whole genome shotgun (WGS) entry which is preliminary data.</text>
</comment>
<feature type="domain" description="TonB-dependent receptor-like beta-barrel" evidence="10">
    <location>
        <begin position="448"/>
        <end position="666"/>
    </location>
</feature>
<dbReference type="InterPro" id="IPR039426">
    <property type="entry name" value="TonB-dep_rcpt-like"/>
</dbReference>
<keyword evidence="3" id="KW-1134">Transmembrane beta strand</keyword>
<accession>H1DIB7</accession>
<evidence type="ECO:0000259" key="10">
    <source>
        <dbReference type="Pfam" id="PF00593"/>
    </source>
</evidence>
<evidence type="ECO:0000313" key="12">
    <source>
        <dbReference type="Proteomes" id="UP000004892"/>
    </source>
</evidence>
<dbReference type="GO" id="GO:0044718">
    <property type="term" value="P:siderophore transmembrane transport"/>
    <property type="evidence" value="ECO:0007669"/>
    <property type="project" value="TreeGrafter"/>
</dbReference>
<name>H1DIB7_9BACT</name>
<dbReference type="InterPro" id="IPR036942">
    <property type="entry name" value="Beta-barrel_TonB_sf"/>
</dbReference>
<evidence type="ECO:0000256" key="7">
    <source>
        <dbReference type="ARBA" id="ARBA00023136"/>
    </source>
</evidence>
<keyword evidence="7" id="KW-0472">Membrane</keyword>
<dbReference type="GO" id="GO:0009279">
    <property type="term" value="C:cell outer membrane"/>
    <property type="evidence" value="ECO:0007669"/>
    <property type="project" value="UniProtKB-SubCell"/>
</dbReference>
<evidence type="ECO:0000256" key="8">
    <source>
        <dbReference type="ARBA" id="ARBA00023170"/>
    </source>
</evidence>
<evidence type="ECO:0000256" key="5">
    <source>
        <dbReference type="ARBA" id="ARBA00022729"/>
    </source>
</evidence>
<proteinExistence type="predicted"/>